<sequence length="206" mass="22791">MNREEYMKELARYLRKLPPADLQDALDYFQEGFDAVGEEGEAERIKELGSPKEAANEIMSKLLSENIAASAGNIAEETATKSKRHKGWYWWLLILLGILVAPVSIPLVVTLLLSVLVVLILLLVSFFVLFIFAILLVVFVANIFWYGLFAVSGATVAEIGLVLGIGLTGLGLASLLLRSGWRLTGRLASGIRHLYLVILLKVRKHE</sequence>
<name>A0ABY8C734_9FIRM</name>
<feature type="transmembrane region" description="Helical" evidence="1">
    <location>
        <begin position="88"/>
        <end position="109"/>
    </location>
</feature>
<reference evidence="2 3" key="1">
    <citation type="submission" date="2023-02" db="EMBL/GenBank/DDBJ databases">
        <title>Novel Oscillospiraceae bacterial genomes.</title>
        <authorList>
            <person name="Srinivasan S."/>
            <person name="Austin M.N."/>
            <person name="Fiedler T.L."/>
            <person name="Strenk S.M."/>
            <person name="Agnew K.J."/>
            <person name="Nagana Gowda G.A."/>
            <person name="Raftery D."/>
            <person name="Beamer M.A."/>
            <person name="Achilles S.L."/>
            <person name="Wiesenfeld H.C."/>
            <person name="Fredricks D.N."/>
            <person name="Hillier S.L."/>
        </authorList>
    </citation>
    <scope>NUCLEOTIDE SEQUENCE [LARGE SCALE GENOMIC DNA]</scope>
    <source>
        <strain evidence="2 3">CHIC02 1186E3-8</strain>
    </source>
</reference>
<keyword evidence="1" id="KW-1133">Transmembrane helix</keyword>
<evidence type="ECO:0000256" key="1">
    <source>
        <dbReference type="SAM" id="Phobius"/>
    </source>
</evidence>
<evidence type="ECO:0000313" key="3">
    <source>
        <dbReference type="Proteomes" id="UP001220478"/>
    </source>
</evidence>
<dbReference type="RefSeq" id="WP_315572077.1">
    <property type="nucleotide sequence ID" value="NZ_CP118868.1"/>
</dbReference>
<evidence type="ECO:0000313" key="2">
    <source>
        <dbReference type="EMBL" id="WEG36074.1"/>
    </source>
</evidence>
<gene>
    <name evidence="2" type="ORF">PYS61_02605</name>
</gene>
<dbReference type="Pfam" id="PF22564">
    <property type="entry name" value="HAAS"/>
    <property type="match status" value="1"/>
</dbReference>
<proteinExistence type="predicted"/>
<dbReference type="Proteomes" id="UP001220478">
    <property type="component" value="Chromosome"/>
</dbReference>
<organism evidence="2 3">
    <name type="scientific">Amygdalobacter indicium</name>
    <dbReference type="NCBI Taxonomy" id="3029272"/>
    <lineage>
        <taxon>Bacteria</taxon>
        <taxon>Bacillati</taxon>
        <taxon>Bacillota</taxon>
        <taxon>Clostridia</taxon>
        <taxon>Eubacteriales</taxon>
        <taxon>Oscillospiraceae</taxon>
        <taxon>Amygdalobacter</taxon>
    </lineage>
</organism>
<dbReference type="EMBL" id="CP118868">
    <property type="protein sequence ID" value="WEG36074.1"/>
    <property type="molecule type" value="Genomic_DNA"/>
</dbReference>
<keyword evidence="1" id="KW-0812">Transmembrane</keyword>
<feature type="transmembrane region" description="Helical" evidence="1">
    <location>
        <begin position="115"/>
        <end position="144"/>
    </location>
</feature>
<accession>A0ABY8C734</accession>
<keyword evidence="1" id="KW-0472">Membrane</keyword>
<protein>
    <submittedName>
        <fullName evidence="2">DUF1700 domain-containing protein</fullName>
    </submittedName>
</protein>
<keyword evidence="3" id="KW-1185">Reference proteome</keyword>